<name>A0ABQ8J134_DERPT</name>
<evidence type="ECO:0000313" key="1">
    <source>
        <dbReference type="EMBL" id="KAH9416272.1"/>
    </source>
</evidence>
<dbReference type="Proteomes" id="UP000887458">
    <property type="component" value="Unassembled WGS sequence"/>
</dbReference>
<accession>A0ABQ8J134</accession>
<reference evidence="1 2" key="1">
    <citation type="journal article" date="2018" name="J. Allergy Clin. Immunol.">
        <title>High-quality assembly of Dermatophagoides pteronyssinus genome and transcriptome reveals a wide range of novel allergens.</title>
        <authorList>
            <person name="Liu X.Y."/>
            <person name="Yang K.Y."/>
            <person name="Wang M.Q."/>
            <person name="Kwok J.S."/>
            <person name="Zeng X."/>
            <person name="Yang Z."/>
            <person name="Xiao X.J."/>
            <person name="Lau C.P."/>
            <person name="Li Y."/>
            <person name="Huang Z.M."/>
            <person name="Ba J.G."/>
            <person name="Yim A.K."/>
            <person name="Ouyang C.Y."/>
            <person name="Ngai S.M."/>
            <person name="Chan T.F."/>
            <person name="Leung E.L."/>
            <person name="Liu L."/>
            <person name="Liu Z.G."/>
            <person name="Tsui S.K."/>
        </authorList>
    </citation>
    <scope>NUCLEOTIDE SEQUENCE [LARGE SCALE GENOMIC DNA]</scope>
    <source>
        <strain evidence="1">Derp</strain>
    </source>
</reference>
<reference evidence="1 2" key="2">
    <citation type="journal article" date="2022" name="Mol. Biol. Evol.">
        <title>Comparative Genomics Reveals Insights into the Divergent Evolution of Astigmatic Mites and Household Pest Adaptations.</title>
        <authorList>
            <person name="Xiong Q."/>
            <person name="Wan A.T."/>
            <person name="Liu X."/>
            <person name="Fung C.S."/>
            <person name="Xiao X."/>
            <person name="Malainual N."/>
            <person name="Hou J."/>
            <person name="Wang L."/>
            <person name="Wang M."/>
            <person name="Yang K.Y."/>
            <person name="Cui Y."/>
            <person name="Leung E.L."/>
            <person name="Nong W."/>
            <person name="Shin S.K."/>
            <person name="Au S.W."/>
            <person name="Jeong K.Y."/>
            <person name="Chew F.T."/>
            <person name="Hui J.H."/>
            <person name="Leung T.F."/>
            <person name="Tungtrongchitr A."/>
            <person name="Zhong N."/>
            <person name="Liu Z."/>
            <person name="Tsui S.K."/>
        </authorList>
    </citation>
    <scope>NUCLEOTIDE SEQUENCE [LARGE SCALE GENOMIC DNA]</scope>
    <source>
        <strain evidence="1">Derp</strain>
    </source>
</reference>
<proteinExistence type="predicted"/>
<keyword evidence="2" id="KW-1185">Reference proteome</keyword>
<gene>
    <name evidence="1" type="ORF">DERP_000772</name>
</gene>
<protein>
    <submittedName>
        <fullName evidence="1">Uncharacterized protein</fullName>
    </submittedName>
</protein>
<dbReference type="EMBL" id="NJHN03000095">
    <property type="protein sequence ID" value="KAH9416272.1"/>
    <property type="molecule type" value="Genomic_DNA"/>
</dbReference>
<organism evidence="1 2">
    <name type="scientific">Dermatophagoides pteronyssinus</name>
    <name type="common">European house dust mite</name>
    <dbReference type="NCBI Taxonomy" id="6956"/>
    <lineage>
        <taxon>Eukaryota</taxon>
        <taxon>Metazoa</taxon>
        <taxon>Ecdysozoa</taxon>
        <taxon>Arthropoda</taxon>
        <taxon>Chelicerata</taxon>
        <taxon>Arachnida</taxon>
        <taxon>Acari</taxon>
        <taxon>Acariformes</taxon>
        <taxon>Sarcoptiformes</taxon>
        <taxon>Astigmata</taxon>
        <taxon>Psoroptidia</taxon>
        <taxon>Analgoidea</taxon>
        <taxon>Pyroglyphidae</taxon>
        <taxon>Dermatophagoidinae</taxon>
        <taxon>Dermatophagoides</taxon>
    </lineage>
</organism>
<sequence length="81" mass="9162">MAKSKCLCQRSSTRSISSPYACSYLRNNSISQFCRSRDHIICFDAESVWNVINPCTIKDFIRVPPNFLAITMATLDPSDQP</sequence>
<comment type="caution">
    <text evidence="1">The sequence shown here is derived from an EMBL/GenBank/DDBJ whole genome shotgun (WGS) entry which is preliminary data.</text>
</comment>
<evidence type="ECO:0000313" key="2">
    <source>
        <dbReference type="Proteomes" id="UP000887458"/>
    </source>
</evidence>